<proteinExistence type="inferred from homology"/>
<keyword evidence="6" id="KW-0808">Transferase</keyword>
<dbReference type="Pfam" id="PF03637">
    <property type="entry name" value="Mob1_phocein"/>
    <property type="match status" value="1"/>
</dbReference>
<dbReference type="OrthoDB" id="16535at2759"/>
<keyword evidence="3" id="KW-0809">Transit peptide</keyword>
<dbReference type="PANTHER" id="PTHR13126">
    <property type="entry name" value="CHAPERONE ATP11"/>
    <property type="match status" value="1"/>
</dbReference>
<comment type="caution">
    <text evidence="6">The sequence shown here is derived from an EMBL/GenBank/DDBJ whole genome shotgun (WGS) entry which is preliminary data.</text>
</comment>
<evidence type="ECO:0000313" key="6">
    <source>
        <dbReference type="EMBL" id="OPJ76713.1"/>
    </source>
</evidence>
<dbReference type="SMART" id="SM01388">
    <property type="entry name" value="Mob1_phocein"/>
    <property type="match status" value="1"/>
</dbReference>
<dbReference type="InterPro" id="IPR036703">
    <property type="entry name" value="MOB_kinase_act_sf"/>
</dbReference>
<dbReference type="GO" id="GO:0005739">
    <property type="term" value="C:mitochondrion"/>
    <property type="evidence" value="ECO:0007669"/>
    <property type="project" value="UniProtKB-SubCell"/>
</dbReference>
<name>A0A1V4JX44_PATFA</name>
<keyword evidence="5" id="KW-0479">Metal-binding</keyword>
<evidence type="ECO:0000313" key="7">
    <source>
        <dbReference type="Proteomes" id="UP000190648"/>
    </source>
</evidence>
<keyword evidence="5" id="KW-0862">Zinc</keyword>
<reference evidence="6 7" key="1">
    <citation type="submission" date="2016-02" db="EMBL/GenBank/DDBJ databases">
        <title>Band-tailed pigeon sequencing and assembly.</title>
        <authorList>
            <person name="Soares A.E."/>
            <person name="Novak B.J."/>
            <person name="Rice E.S."/>
            <person name="O'Connell B."/>
            <person name="Chang D."/>
            <person name="Weber S."/>
            <person name="Shapiro B."/>
        </authorList>
    </citation>
    <scope>NUCLEOTIDE SEQUENCE [LARGE SCALE GENOMIC DNA]</scope>
    <source>
        <strain evidence="6">BTP2013</strain>
        <tissue evidence="6">Blood</tissue>
    </source>
</reference>
<protein>
    <submittedName>
        <fullName evidence="6">MOB kinase activator 3C</fullName>
    </submittedName>
</protein>
<dbReference type="FunFam" id="1.20.140.30:FF:000001">
    <property type="entry name" value="MOB kinase activator 1A"/>
    <property type="match status" value="1"/>
</dbReference>
<dbReference type="SUPFAM" id="SSF101152">
    <property type="entry name" value="Mob1/phocein"/>
    <property type="match status" value="1"/>
</dbReference>
<feature type="binding site" evidence="5">
    <location>
        <position position="381"/>
    </location>
    <ligand>
        <name>Zn(2+)</name>
        <dbReference type="ChEBI" id="CHEBI:29105"/>
    </ligand>
</feature>
<accession>A0A1V4JX44</accession>
<evidence type="ECO:0000256" key="1">
    <source>
        <dbReference type="ARBA" id="ARBA00004173"/>
    </source>
</evidence>
<feature type="binding site" evidence="5">
    <location>
        <position position="458"/>
    </location>
    <ligand>
        <name>Zn(2+)</name>
        <dbReference type="ChEBI" id="CHEBI:29105"/>
    </ligand>
</feature>
<dbReference type="AlphaFoldDB" id="A0A1V4JX44"/>
<keyword evidence="4" id="KW-0496">Mitochondrion</keyword>
<dbReference type="Pfam" id="PF06644">
    <property type="entry name" value="ATP11"/>
    <property type="match status" value="1"/>
</dbReference>
<dbReference type="PANTHER" id="PTHR13126:SF0">
    <property type="entry name" value="ATP SYNTHASE MITOCHONDRIAL F1 COMPLEX ASSEMBLY FACTOR 1"/>
    <property type="match status" value="1"/>
</dbReference>
<dbReference type="GO" id="GO:0016301">
    <property type="term" value="F:kinase activity"/>
    <property type="evidence" value="ECO:0007669"/>
    <property type="project" value="UniProtKB-KW"/>
</dbReference>
<dbReference type="Gene3D" id="1.20.140.30">
    <property type="entry name" value="MOB kinase activator"/>
    <property type="match status" value="1"/>
</dbReference>
<dbReference type="InterPro" id="IPR005301">
    <property type="entry name" value="MOB_kinase_act_fam"/>
</dbReference>
<dbReference type="InterPro" id="IPR010591">
    <property type="entry name" value="ATP11"/>
</dbReference>
<dbReference type="GO" id="GO:0033615">
    <property type="term" value="P:mitochondrial proton-transporting ATP synthase complex assembly"/>
    <property type="evidence" value="ECO:0007669"/>
    <property type="project" value="TreeGrafter"/>
</dbReference>
<sequence length="510" mass="58699">MAGPALQAWGLGAALRSRAALRPLGLLVPPCRGVAGPGPGEEALEENPFYGKYRHKIQELRRSSPDVFESRMEKRNEVKKQPLGYSKQGEFIKCMEEKAEGLGTKTSKGGFTKDKTLDSILNVEMVKEKSAEEIKQIWSQYFSAKDTVYAVIPAEKFDLIWKRAQKCPSFLYALPRKEGYEFFVGQWSGTELHFTSLINIQSKGESAPSNLILYHYPELQKEKGIVLMTAEMDPKFLVVHEAQCLANQVQLFYATDRSQTYELVETFNHSKSIKCSEGIWGWKAAVPGDEKPPPLKTPPLQVFNKDKTFRPRKKFEPGTQRFELYKKAQASLKSGLDLKAVVQLPPGESINDWIAVHVVDFFNRINLIYGTMSEYCTEKSCPIMSGGLKYEYRWQDDSKYKKPTKLSAPQYMCMLMDWIEMLINNEDIFPTRIGIPFPKQFQQVCTKILTRLFRVFVHVYIHHFDSIINMGAEAHVNTCYKHFYYFIKEFSLVDHRELEPLKEMTERICH</sequence>
<evidence type="ECO:0000256" key="3">
    <source>
        <dbReference type="ARBA" id="ARBA00022946"/>
    </source>
</evidence>
<dbReference type="EMBL" id="LSYS01005497">
    <property type="protein sequence ID" value="OPJ76713.1"/>
    <property type="molecule type" value="Genomic_DNA"/>
</dbReference>
<feature type="binding site" evidence="5">
    <location>
        <position position="376"/>
    </location>
    <ligand>
        <name>Zn(2+)</name>
        <dbReference type="ChEBI" id="CHEBI:29105"/>
    </ligand>
</feature>
<comment type="subcellular location">
    <subcellularLocation>
        <location evidence="1">Mitochondrion</location>
    </subcellularLocation>
</comment>
<comment type="similarity">
    <text evidence="2">Belongs to the ATP11 family.</text>
</comment>
<organism evidence="6 7">
    <name type="scientific">Patagioenas fasciata monilis</name>
    <dbReference type="NCBI Taxonomy" id="372326"/>
    <lineage>
        <taxon>Eukaryota</taxon>
        <taxon>Metazoa</taxon>
        <taxon>Chordata</taxon>
        <taxon>Craniata</taxon>
        <taxon>Vertebrata</taxon>
        <taxon>Euteleostomi</taxon>
        <taxon>Archelosauria</taxon>
        <taxon>Archosauria</taxon>
        <taxon>Dinosauria</taxon>
        <taxon>Saurischia</taxon>
        <taxon>Theropoda</taxon>
        <taxon>Coelurosauria</taxon>
        <taxon>Aves</taxon>
        <taxon>Neognathae</taxon>
        <taxon>Neoaves</taxon>
        <taxon>Columbimorphae</taxon>
        <taxon>Columbiformes</taxon>
        <taxon>Columbidae</taxon>
        <taxon>Patagioenas</taxon>
    </lineage>
</organism>
<evidence type="ECO:0000256" key="2">
    <source>
        <dbReference type="ARBA" id="ARBA00009116"/>
    </source>
</evidence>
<feature type="binding site" evidence="5">
    <location>
        <position position="463"/>
    </location>
    <ligand>
        <name>Zn(2+)</name>
        <dbReference type="ChEBI" id="CHEBI:29105"/>
    </ligand>
</feature>
<evidence type="ECO:0000256" key="4">
    <source>
        <dbReference type="ARBA" id="ARBA00023128"/>
    </source>
</evidence>
<dbReference type="Proteomes" id="UP000190648">
    <property type="component" value="Unassembled WGS sequence"/>
</dbReference>
<evidence type="ECO:0000256" key="5">
    <source>
        <dbReference type="PIRSR" id="PIRSR605301-1"/>
    </source>
</evidence>
<keyword evidence="6" id="KW-0418">Kinase</keyword>
<keyword evidence="7" id="KW-1185">Reference proteome</keyword>
<gene>
    <name evidence="6" type="primary">MOB3C</name>
    <name evidence="6" type="ORF">AV530_007210</name>
</gene>